<comment type="caution">
    <text evidence="3">The sequence shown here is derived from an EMBL/GenBank/DDBJ whole genome shotgun (WGS) entry which is preliminary data.</text>
</comment>
<evidence type="ECO:0000256" key="1">
    <source>
        <dbReference type="SAM" id="MobiDB-lite"/>
    </source>
</evidence>
<dbReference type="PROSITE" id="PS51082">
    <property type="entry name" value="WH2"/>
    <property type="match status" value="1"/>
</dbReference>
<evidence type="ECO:0000313" key="4">
    <source>
        <dbReference type="Proteomes" id="UP000194236"/>
    </source>
</evidence>
<gene>
    <name evidence="3" type="ORF">BLA29_013119</name>
</gene>
<dbReference type="Gene3D" id="6.10.280.150">
    <property type="match status" value="1"/>
</dbReference>
<dbReference type="AlphaFoldDB" id="A0A1Y3B5Y2"/>
<dbReference type="OrthoDB" id="1060785at2759"/>
<feature type="region of interest" description="Disordered" evidence="1">
    <location>
        <begin position="88"/>
        <end position="113"/>
    </location>
</feature>
<feature type="domain" description="WH2" evidence="2">
    <location>
        <begin position="42"/>
        <end position="59"/>
    </location>
</feature>
<dbReference type="EMBL" id="MUJZ01038485">
    <property type="protein sequence ID" value="OTF76229.1"/>
    <property type="molecule type" value="Genomic_DNA"/>
</dbReference>
<accession>A0A1Y3B5Y2</accession>
<evidence type="ECO:0000313" key="3">
    <source>
        <dbReference type="EMBL" id="OTF76229.1"/>
    </source>
</evidence>
<name>A0A1Y3B5Y2_EURMA</name>
<dbReference type="GO" id="GO:0003779">
    <property type="term" value="F:actin binding"/>
    <property type="evidence" value="ECO:0007669"/>
    <property type="project" value="InterPro"/>
</dbReference>
<sequence length="113" mass="12501">NNNQYKHQQQIANKPTAEELKSVVLKKIDPNSLAQSNANDDIRSNLLAAIRHGIKLKRVAEEKKREVEQNGPLHDVASILARRVALELSDSDGVDGGDDDGNESDPWDDESEC</sequence>
<dbReference type="Pfam" id="PF02205">
    <property type="entry name" value="WH2"/>
    <property type="match status" value="1"/>
</dbReference>
<keyword evidence="4" id="KW-1185">Reference proteome</keyword>
<organism evidence="3 4">
    <name type="scientific">Euroglyphus maynei</name>
    <name type="common">Mayne's house dust mite</name>
    <dbReference type="NCBI Taxonomy" id="6958"/>
    <lineage>
        <taxon>Eukaryota</taxon>
        <taxon>Metazoa</taxon>
        <taxon>Ecdysozoa</taxon>
        <taxon>Arthropoda</taxon>
        <taxon>Chelicerata</taxon>
        <taxon>Arachnida</taxon>
        <taxon>Acari</taxon>
        <taxon>Acariformes</taxon>
        <taxon>Sarcoptiformes</taxon>
        <taxon>Astigmata</taxon>
        <taxon>Psoroptidia</taxon>
        <taxon>Analgoidea</taxon>
        <taxon>Pyroglyphidae</taxon>
        <taxon>Pyroglyphinae</taxon>
        <taxon>Euroglyphus</taxon>
    </lineage>
</organism>
<reference evidence="3 4" key="1">
    <citation type="submission" date="2017-03" db="EMBL/GenBank/DDBJ databases">
        <title>Genome Survey of Euroglyphus maynei.</title>
        <authorList>
            <person name="Arlian L.G."/>
            <person name="Morgan M.S."/>
            <person name="Rider S.D."/>
        </authorList>
    </citation>
    <scope>NUCLEOTIDE SEQUENCE [LARGE SCALE GENOMIC DNA]</scope>
    <source>
        <strain evidence="3">Arlian Lab</strain>
        <tissue evidence="3">Whole body</tissue>
    </source>
</reference>
<protein>
    <submittedName>
        <fullName evidence="3">Wiskott-Aldrich syndrome protein family member 3-like protein</fullName>
    </submittedName>
</protein>
<proteinExistence type="predicted"/>
<dbReference type="Proteomes" id="UP000194236">
    <property type="component" value="Unassembled WGS sequence"/>
</dbReference>
<feature type="non-terminal residue" evidence="3">
    <location>
        <position position="1"/>
    </location>
</feature>
<evidence type="ECO:0000259" key="2">
    <source>
        <dbReference type="PROSITE" id="PS51082"/>
    </source>
</evidence>
<dbReference type="InterPro" id="IPR003124">
    <property type="entry name" value="WH2_dom"/>
</dbReference>
<feature type="compositionally biased region" description="Acidic residues" evidence="1">
    <location>
        <begin position="89"/>
        <end position="113"/>
    </location>
</feature>